<feature type="domain" description="Mur ligase central" evidence="17">
    <location>
        <begin position="117"/>
        <end position="299"/>
    </location>
</feature>
<dbReference type="HAMAP" id="MF_00046">
    <property type="entry name" value="MurC"/>
    <property type="match status" value="1"/>
</dbReference>
<dbReference type="AlphaFoldDB" id="A0A5A9ZC38"/>
<dbReference type="PANTHER" id="PTHR43445:SF3">
    <property type="entry name" value="UDP-N-ACETYLMURAMATE--L-ALANINE LIGASE"/>
    <property type="match status" value="1"/>
</dbReference>
<evidence type="ECO:0000256" key="4">
    <source>
        <dbReference type="ARBA" id="ARBA00022490"/>
    </source>
</evidence>
<evidence type="ECO:0000313" key="18">
    <source>
        <dbReference type="EMBL" id="KAA0914639.1"/>
    </source>
</evidence>
<evidence type="ECO:0000256" key="3">
    <source>
        <dbReference type="ARBA" id="ARBA00012211"/>
    </source>
</evidence>
<dbReference type="GO" id="GO:0005737">
    <property type="term" value="C:cytoplasm"/>
    <property type="evidence" value="ECO:0007669"/>
    <property type="project" value="UniProtKB-SubCell"/>
</dbReference>
<feature type="domain" description="Mur ligase N-terminal catalytic" evidence="15">
    <location>
        <begin position="15"/>
        <end position="111"/>
    </location>
</feature>
<dbReference type="RefSeq" id="WP_111366566.1">
    <property type="nucleotide sequence ID" value="NZ_VINQ01000008.1"/>
</dbReference>
<evidence type="ECO:0000259" key="15">
    <source>
        <dbReference type="Pfam" id="PF01225"/>
    </source>
</evidence>
<comment type="similarity">
    <text evidence="14">Belongs to the MurCDEF family.</text>
</comment>
<evidence type="ECO:0000256" key="14">
    <source>
        <dbReference type="HAMAP-Rule" id="MF_00046"/>
    </source>
</evidence>
<dbReference type="Pfam" id="PF08245">
    <property type="entry name" value="Mur_ligase_M"/>
    <property type="match status" value="1"/>
</dbReference>
<dbReference type="Gene3D" id="3.90.190.20">
    <property type="entry name" value="Mur ligase, C-terminal domain"/>
    <property type="match status" value="1"/>
</dbReference>
<organism evidence="18 19">
    <name type="scientific">Aquicoccus porphyridii</name>
    <dbReference type="NCBI Taxonomy" id="1852029"/>
    <lineage>
        <taxon>Bacteria</taxon>
        <taxon>Pseudomonadati</taxon>
        <taxon>Pseudomonadota</taxon>
        <taxon>Alphaproteobacteria</taxon>
        <taxon>Rhodobacterales</taxon>
        <taxon>Paracoccaceae</taxon>
        <taxon>Aquicoccus</taxon>
    </lineage>
</organism>
<dbReference type="GO" id="GO:0008763">
    <property type="term" value="F:UDP-N-acetylmuramate-L-alanine ligase activity"/>
    <property type="evidence" value="ECO:0007669"/>
    <property type="project" value="UniProtKB-UniRule"/>
</dbReference>
<keyword evidence="10 14" id="KW-0573">Peptidoglycan synthesis</keyword>
<protein>
    <recommendedName>
        <fullName evidence="3 14">UDP-N-acetylmuramate--L-alanine ligase</fullName>
        <ecNumber evidence="3 14">6.3.2.8</ecNumber>
    </recommendedName>
    <alternativeName>
        <fullName evidence="14">UDP-N-acetylmuramoyl-L-alanine synthetase</fullName>
    </alternativeName>
</protein>
<dbReference type="SUPFAM" id="SSF53623">
    <property type="entry name" value="MurD-like peptide ligases, catalytic domain"/>
    <property type="match status" value="1"/>
</dbReference>
<reference evidence="18 19" key="1">
    <citation type="submission" date="2019-07" db="EMBL/GenBank/DDBJ databases">
        <title>Aquicoccus porphyridii gen. nov., sp. nov., isolated from a small marine red alga, Porphyridium marinum.</title>
        <authorList>
            <person name="Liu L."/>
        </authorList>
    </citation>
    <scope>NUCLEOTIDE SEQUENCE [LARGE SCALE GENOMIC DNA]</scope>
    <source>
        <strain evidence="18 19">L1 8-17</strain>
    </source>
</reference>
<dbReference type="NCBIfam" id="TIGR01082">
    <property type="entry name" value="murC"/>
    <property type="match status" value="1"/>
</dbReference>
<dbReference type="Pfam" id="PF01225">
    <property type="entry name" value="Mur_ligase"/>
    <property type="match status" value="1"/>
</dbReference>
<evidence type="ECO:0000256" key="9">
    <source>
        <dbReference type="ARBA" id="ARBA00022960"/>
    </source>
</evidence>
<dbReference type="EMBL" id="VINQ01000008">
    <property type="protein sequence ID" value="KAA0914639.1"/>
    <property type="molecule type" value="Genomic_DNA"/>
</dbReference>
<dbReference type="InterPro" id="IPR013221">
    <property type="entry name" value="Mur_ligase_cen"/>
</dbReference>
<dbReference type="SUPFAM" id="SSF51984">
    <property type="entry name" value="MurCD N-terminal domain"/>
    <property type="match status" value="1"/>
</dbReference>
<dbReference type="Gene3D" id="3.40.50.720">
    <property type="entry name" value="NAD(P)-binding Rossmann-like Domain"/>
    <property type="match status" value="1"/>
</dbReference>
<dbReference type="EC" id="6.3.2.8" evidence="3 14"/>
<proteinExistence type="inferred from homology"/>
<feature type="domain" description="Mur ligase C-terminal" evidence="16">
    <location>
        <begin position="321"/>
        <end position="455"/>
    </location>
</feature>
<dbReference type="GO" id="GO:0071555">
    <property type="term" value="P:cell wall organization"/>
    <property type="evidence" value="ECO:0007669"/>
    <property type="project" value="UniProtKB-KW"/>
</dbReference>
<evidence type="ECO:0000256" key="13">
    <source>
        <dbReference type="ARBA" id="ARBA00047833"/>
    </source>
</evidence>
<evidence type="ECO:0000256" key="7">
    <source>
        <dbReference type="ARBA" id="ARBA00022741"/>
    </source>
</evidence>
<dbReference type="InterPro" id="IPR004101">
    <property type="entry name" value="Mur_ligase_C"/>
</dbReference>
<evidence type="ECO:0000256" key="8">
    <source>
        <dbReference type="ARBA" id="ARBA00022840"/>
    </source>
</evidence>
<evidence type="ECO:0000256" key="5">
    <source>
        <dbReference type="ARBA" id="ARBA00022598"/>
    </source>
</evidence>
<dbReference type="Pfam" id="PF02875">
    <property type="entry name" value="Mur_ligase_C"/>
    <property type="match status" value="1"/>
</dbReference>
<comment type="catalytic activity">
    <reaction evidence="13 14">
        <text>UDP-N-acetyl-alpha-D-muramate + L-alanine + ATP = UDP-N-acetyl-alpha-D-muramoyl-L-alanine + ADP + phosphate + H(+)</text>
        <dbReference type="Rhea" id="RHEA:23372"/>
        <dbReference type="ChEBI" id="CHEBI:15378"/>
        <dbReference type="ChEBI" id="CHEBI:30616"/>
        <dbReference type="ChEBI" id="CHEBI:43474"/>
        <dbReference type="ChEBI" id="CHEBI:57972"/>
        <dbReference type="ChEBI" id="CHEBI:70757"/>
        <dbReference type="ChEBI" id="CHEBI:83898"/>
        <dbReference type="ChEBI" id="CHEBI:456216"/>
        <dbReference type="EC" id="6.3.2.8"/>
    </reaction>
</comment>
<accession>A0A5A9ZC38</accession>
<comment type="subcellular location">
    <subcellularLocation>
        <location evidence="1 14">Cytoplasm</location>
    </subcellularLocation>
</comment>
<dbReference type="UniPathway" id="UPA00219"/>
<keyword evidence="5 14" id="KW-0436">Ligase</keyword>
<keyword evidence="19" id="KW-1185">Reference proteome</keyword>
<feature type="binding site" evidence="14">
    <location>
        <begin position="119"/>
        <end position="125"/>
    </location>
    <ligand>
        <name>ATP</name>
        <dbReference type="ChEBI" id="CHEBI:30616"/>
    </ligand>
</feature>
<dbReference type="GO" id="GO:0009252">
    <property type="term" value="P:peptidoglycan biosynthetic process"/>
    <property type="evidence" value="ECO:0007669"/>
    <property type="project" value="UniProtKB-UniRule"/>
</dbReference>
<dbReference type="InterPro" id="IPR050061">
    <property type="entry name" value="MurCDEF_pg_biosynth"/>
</dbReference>
<dbReference type="InterPro" id="IPR000713">
    <property type="entry name" value="Mur_ligase_N"/>
</dbReference>
<dbReference type="GO" id="GO:0051301">
    <property type="term" value="P:cell division"/>
    <property type="evidence" value="ECO:0007669"/>
    <property type="project" value="UniProtKB-KW"/>
</dbReference>
<keyword evidence="6 14" id="KW-0132">Cell division</keyword>
<evidence type="ECO:0000259" key="16">
    <source>
        <dbReference type="Pfam" id="PF02875"/>
    </source>
</evidence>
<dbReference type="Proteomes" id="UP000325291">
    <property type="component" value="Unassembled WGS sequence"/>
</dbReference>
<comment type="caution">
    <text evidence="18">The sequence shown here is derived from an EMBL/GenBank/DDBJ whole genome shotgun (WGS) entry which is preliminary data.</text>
</comment>
<evidence type="ECO:0000256" key="2">
    <source>
        <dbReference type="ARBA" id="ARBA00004752"/>
    </source>
</evidence>
<sequence length="472" mass="50318">MSAAATKLPGDVGMIHFVGIGGIGMSGIAEVLINHGYAVQGSDLKRSKITTRLEGMGARVFEGQRAENLEGAEVVVISSAIKPGNPELDEARRRGLPVVRRAEMLAELMRLKSNVAVAGTHGKTTTTTMVAALLDAGRFDPTVINGGIIHAYGSNARVGQGEWMVVEADESDGTFNRLPATIAIVTNIDPEHMEHWGTEENLHRGFYDFVSNIPFYGLAVCCTDDADVQALVGKITDRRVVTYGFNAQADVRAVNLRYDKGIAHFDIAFQAEGRVIKGCTLPMPGDHNVSNALGAVAVARHLGMKPDEIREALAGFKGVGRRFTRVGEVGGVTIIDDYGHHPTEIAAVLKAARQAIGTDPGGRIIAVHQPHRYTRLHHHFDAFCSAFNEADMVAIAEVYAAGEAPIEGANREALVAGLIAHGHRHACGIDGLDDLVRLVREQARPGDMVVCLGAGTISGWANALPERLGAGE</sequence>
<evidence type="ECO:0000313" key="19">
    <source>
        <dbReference type="Proteomes" id="UP000325291"/>
    </source>
</evidence>
<dbReference type="SUPFAM" id="SSF53244">
    <property type="entry name" value="MurD-like peptide ligases, peptide-binding domain"/>
    <property type="match status" value="1"/>
</dbReference>
<keyword evidence="8 14" id="KW-0067">ATP-binding</keyword>
<keyword evidence="7 14" id="KW-0547">Nucleotide-binding</keyword>
<evidence type="ECO:0000256" key="11">
    <source>
        <dbReference type="ARBA" id="ARBA00023306"/>
    </source>
</evidence>
<evidence type="ECO:0000256" key="1">
    <source>
        <dbReference type="ARBA" id="ARBA00004496"/>
    </source>
</evidence>
<comment type="function">
    <text evidence="14">Cell wall formation.</text>
</comment>
<name>A0A5A9ZC38_9RHOB</name>
<keyword evidence="11 14" id="KW-0131">Cell cycle</keyword>
<comment type="pathway">
    <text evidence="2 14">Cell wall biogenesis; peptidoglycan biosynthesis.</text>
</comment>
<dbReference type="PANTHER" id="PTHR43445">
    <property type="entry name" value="UDP-N-ACETYLMURAMATE--L-ALANINE LIGASE-RELATED"/>
    <property type="match status" value="1"/>
</dbReference>
<evidence type="ECO:0000256" key="10">
    <source>
        <dbReference type="ARBA" id="ARBA00022984"/>
    </source>
</evidence>
<dbReference type="GO" id="GO:0005524">
    <property type="term" value="F:ATP binding"/>
    <property type="evidence" value="ECO:0007669"/>
    <property type="project" value="UniProtKB-UniRule"/>
</dbReference>
<dbReference type="InterPro" id="IPR036565">
    <property type="entry name" value="Mur-like_cat_sf"/>
</dbReference>
<keyword evidence="9 14" id="KW-0133">Cell shape</keyword>
<dbReference type="Gene3D" id="3.40.1190.10">
    <property type="entry name" value="Mur-like, catalytic domain"/>
    <property type="match status" value="1"/>
</dbReference>
<keyword evidence="4 14" id="KW-0963">Cytoplasm</keyword>
<gene>
    <name evidence="14" type="primary">murC</name>
    <name evidence="18" type="ORF">FLO80_11545</name>
</gene>
<evidence type="ECO:0000259" key="17">
    <source>
        <dbReference type="Pfam" id="PF08245"/>
    </source>
</evidence>
<evidence type="ECO:0000256" key="6">
    <source>
        <dbReference type="ARBA" id="ARBA00022618"/>
    </source>
</evidence>
<keyword evidence="12 14" id="KW-0961">Cell wall biogenesis/degradation</keyword>
<dbReference type="InterPro" id="IPR005758">
    <property type="entry name" value="UDP-N-AcMur_Ala_ligase_MurC"/>
</dbReference>
<dbReference type="GO" id="GO:0008360">
    <property type="term" value="P:regulation of cell shape"/>
    <property type="evidence" value="ECO:0007669"/>
    <property type="project" value="UniProtKB-KW"/>
</dbReference>
<evidence type="ECO:0000256" key="12">
    <source>
        <dbReference type="ARBA" id="ARBA00023316"/>
    </source>
</evidence>
<dbReference type="InterPro" id="IPR036615">
    <property type="entry name" value="Mur_ligase_C_dom_sf"/>
</dbReference>